<dbReference type="GeneID" id="96623112"/>
<dbReference type="Proteomes" id="UP000516404">
    <property type="component" value="Chromosome"/>
</dbReference>
<protein>
    <submittedName>
        <fullName evidence="1">Pyridoxamine 5'-phosphate oxidase family protein</fullName>
    </submittedName>
</protein>
<evidence type="ECO:0000313" key="2">
    <source>
        <dbReference type="Proteomes" id="UP000516404"/>
    </source>
</evidence>
<dbReference type="EMBL" id="CP061539">
    <property type="protein sequence ID" value="QNV38188.1"/>
    <property type="molecule type" value="Genomic_DNA"/>
</dbReference>
<organism evidence="1 2">
    <name type="scientific">Rothia terrae</name>
    <dbReference type="NCBI Taxonomy" id="396015"/>
    <lineage>
        <taxon>Bacteria</taxon>
        <taxon>Bacillati</taxon>
        <taxon>Actinomycetota</taxon>
        <taxon>Actinomycetes</taxon>
        <taxon>Micrococcales</taxon>
        <taxon>Micrococcaceae</taxon>
        <taxon>Rothia</taxon>
    </lineage>
</organism>
<dbReference type="SUPFAM" id="SSF50475">
    <property type="entry name" value="FMN-binding split barrel"/>
    <property type="match status" value="1"/>
</dbReference>
<dbReference type="InterPro" id="IPR012349">
    <property type="entry name" value="Split_barrel_FMN-bd"/>
</dbReference>
<dbReference type="RefSeq" id="WP_168614821.1">
    <property type="nucleotide sequence ID" value="NZ_BAAAOX010000005.1"/>
</dbReference>
<proteinExistence type="predicted"/>
<dbReference type="InterPro" id="IPR024747">
    <property type="entry name" value="Pyridox_Oxase-rel"/>
</dbReference>
<name>A0A7H2BEU2_9MICC</name>
<evidence type="ECO:0000313" key="1">
    <source>
        <dbReference type="EMBL" id="QNV38188.1"/>
    </source>
</evidence>
<dbReference type="KEGG" id="rter:IDM49_02585"/>
<dbReference type="Gene3D" id="2.30.110.10">
    <property type="entry name" value="Electron Transport, Fmn-binding Protein, Chain A"/>
    <property type="match status" value="1"/>
</dbReference>
<dbReference type="Pfam" id="PF12900">
    <property type="entry name" value="Pyridox_ox_2"/>
    <property type="match status" value="1"/>
</dbReference>
<sequence>MSTHLTEMTTEQCWEFLHHNQQHYGRIALSIGAEVDIYPVSYVIADGKIFFRTSEQVKFASVTISRKAAFEVDEVVDGVARCVVVKGTASWISPEDAAERADIAQLATDASGAATNWVEIAPERVRGSQFAVVSH</sequence>
<reference evidence="1 2" key="1">
    <citation type="submission" date="2020-09" db="EMBL/GenBank/DDBJ databases">
        <title>Investigation of environmental microbes.</title>
        <authorList>
            <person name="Ou Y."/>
            <person name="Kang Q."/>
        </authorList>
    </citation>
    <scope>NUCLEOTIDE SEQUENCE [LARGE SCALE GENOMIC DNA]</scope>
    <source>
        <strain evidence="1 2">KJZ-14</strain>
    </source>
</reference>
<dbReference type="AlphaFoldDB" id="A0A7H2BEU2"/>
<accession>A0A7H2BEU2</accession>
<gene>
    <name evidence="1" type="ORF">IDM49_02585</name>
</gene>
<keyword evidence="2" id="KW-1185">Reference proteome</keyword>